<evidence type="ECO:0000256" key="1">
    <source>
        <dbReference type="SAM" id="Phobius"/>
    </source>
</evidence>
<dbReference type="PANTHER" id="PTHR30273:SF2">
    <property type="entry name" value="PROTEIN FECR"/>
    <property type="match status" value="1"/>
</dbReference>
<dbReference type="InterPro" id="IPR012373">
    <property type="entry name" value="Ferrdict_sens_TM"/>
</dbReference>
<dbReference type="Pfam" id="PF04773">
    <property type="entry name" value="FecR"/>
    <property type="match status" value="1"/>
</dbReference>
<protein>
    <submittedName>
        <fullName evidence="4">DUF4974 domain-containing protein</fullName>
    </submittedName>
</protein>
<feature type="domain" description="FecR protein" evidence="2">
    <location>
        <begin position="188"/>
        <end position="284"/>
    </location>
</feature>
<keyword evidence="1" id="KW-1133">Transmembrane helix</keyword>
<dbReference type="Proteomes" id="UP001144347">
    <property type="component" value="Unassembled WGS sequence"/>
</dbReference>
<dbReference type="EMBL" id="JAPWGM010000004">
    <property type="protein sequence ID" value="MCZ4245122.1"/>
    <property type="molecule type" value="Genomic_DNA"/>
</dbReference>
<evidence type="ECO:0000313" key="4">
    <source>
        <dbReference type="EMBL" id="MCZ4245122.1"/>
    </source>
</evidence>
<proteinExistence type="predicted"/>
<evidence type="ECO:0000259" key="2">
    <source>
        <dbReference type="Pfam" id="PF04773"/>
    </source>
</evidence>
<dbReference type="InterPro" id="IPR032508">
    <property type="entry name" value="FecR_C"/>
</dbReference>
<dbReference type="Gene3D" id="2.60.120.1440">
    <property type="match status" value="1"/>
</dbReference>
<keyword evidence="1" id="KW-0472">Membrane</keyword>
<evidence type="ECO:0000313" key="5">
    <source>
        <dbReference type="Proteomes" id="UP001144347"/>
    </source>
</evidence>
<dbReference type="Pfam" id="PF16344">
    <property type="entry name" value="FecR_C"/>
    <property type="match status" value="1"/>
</dbReference>
<comment type="caution">
    <text evidence="4">The sequence shown here is derived from an EMBL/GenBank/DDBJ whole genome shotgun (WGS) entry which is preliminary data.</text>
</comment>
<dbReference type="PANTHER" id="PTHR30273">
    <property type="entry name" value="PERIPLASMIC SIGNAL SENSOR AND SIGMA FACTOR ACTIVATOR FECR-RELATED"/>
    <property type="match status" value="1"/>
</dbReference>
<reference evidence="4" key="1">
    <citation type="submission" date="2022-12" db="EMBL/GenBank/DDBJ databases">
        <title>Genome sequence of HCMS5-2.</title>
        <authorList>
            <person name="Woo H."/>
        </authorList>
    </citation>
    <scope>NUCLEOTIDE SEQUENCE</scope>
    <source>
        <strain evidence="4">HCMS5-2</strain>
    </source>
</reference>
<name>A0ABT4LB21_9SPHI</name>
<sequence length="396" mass="43688">MEKLNIHVVTRISDLINGYLFNHLSDAEVDELQVWIDASVDNRQIFESIVNESALSYGGQVYASANTVSSLTDAKKKLGFTANTQERKRSVKLWMSVKVAAAIIIILGFGIYFYVSSPYFGDHLANNIATGKNIATLTLANGKTITLSDAKTGVIINASKLTYNDGTVIKTEDVNNQNPQTESDEQIIKTPVGGTYQIVLSDGTKVWLNAASSLKFTSSFHGLVTRKVELLGGEAYFEVSKDKAHPFVVHNQGQEVEVLGTHFNINNYSNDGTLRTTLIEGSVKIKNIASEKTALLKPGQQSEVKGIAIQLTNVDTEPVVAWKNGDFNFKDESIKEVMNKLALWYNIEVVYEGPVSTERFNGKISRAKNIAEVLRMLEGTKSIKFKVEGRRVTVIQ</sequence>
<evidence type="ECO:0000259" key="3">
    <source>
        <dbReference type="Pfam" id="PF16344"/>
    </source>
</evidence>
<keyword evidence="5" id="KW-1185">Reference proteome</keyword>
<feature type="transmembrane region" description="Helical" evidence="1">
    <location>
        <begin position="93"/>
        <end position="115"/>
    </location>
</feature>
<gene>
    <name evidence="4" type="ORF">O0955_14005</name>
</gene>
<feature type="domain" description="Protein FecR C-terminal" evidence="3">
    <location>
        <begin position="326"/>
        <end position="394"/>
    </location>
</feature>
<accession>A0ABT4LB21</accession>
<dbReference type="Gene3D" id="3.55.50.30">
    <property type="match status" value="1"/>
</dbReference>
<dbReference type="RefSeq" id="WP_269428174.1">
    <property type="nucleotide sequence ID" value="NZ_JAPWGM010000004.1"/>
</dbReference>
<dbReference type="InterPro" id="IPR006860">
    <property type="entry name" value="FecR"/>
</dbReference>
<keyword evidence="1" id="KW-0812">Transmembrane</keyword>
<organism evidence="4 5">
    <name type="scientific">Pedobacter punctiformis</name>
    <dbReference type="NCBI Taxonomy" id="3004097"/>
    <lineage>
        <taxon>Bacteria</taxon>
        <taxon>Pseudomonadati</taxon>
        <taxon>Bacteroidota</taxon>
        <taxon>Sphingobacteriia</taxon>
        <taxon>Sphingobacteriales</taxon>
        <taxon>Sphingobacteriaceae</taxon>
        <taxon>Pedobacter</taxon>
    </lineage>
</organism>